<feature type="domain" description="RING-type" evidence="9">
    <location>
        <begin position="367"/>
        <end position="408"/>
    </location>
</feature>
<comment type="catalytic activity">
    <reaction evidence="1">
        <text>S-ubiquitinyl-[E2 ubiquitin-conjugating enzyme]-L-cysteine + [acceptor protein]-L-lysine = [E2 ubiquitin-conjugating enzyme]-L-cysteine + N(6)-ubiquitinyl-[acceptor protein]-L-lysine.</text>
        <dbReference type="EC" id="2.3.2.27"/>
    </reaction>
</comment>
<dbReference type="Pfam" id="PF13639">
    <property type="entry name" value="zf-RING_2"/>
    <property type="match status" value="1"/>
</dbReference>
<dbReference type="PANTHER" id="PTHR15710:SF242">
    <property type="entry name" value="OS06G0633500 PROTEIN"/>
    <property type="match status" value="1"/>
</dbReference>
<keyword evidence="8" id="KW-0472">Membrane</keyword>
<dbReference type="SMART" id="SM00184">
    <property type="entry name" value="RING"/>
    <property type="match status" value="1"/>
</dbReference>
<dbReference type="InterPro" id="IPR001841">
    <property type="entry name" value="Znf_RING"/>
</dbReference>
<protein>
    <recommendedName>
        <fullName evidence="2">RING-type E3 ubiquitin transferase</fullName>
        <ecNumber evidence="2">2.3.2.27</ecNumber>
    </recommendedName>
</protein>
<keyword evidence="8" id="KW-0812">Transmembrane</keyword>
<dbReference type="Gene3D" id="3.30.40.10">
    <property type="entry name" value="Zinc/RING finger domain, C3HC4 (zinc finger)"/>
    <property type="match status" value="1"/>
</dbReference>
<name>A0ABU6X9K5_9FABA</name>
<dbReference type="InterPro" id="IPR013083">
    <property type="entry name" value="Znf_RING/FYVE/PHD"/>
</dbReference>
<keyword evidence="8" id="KW-1133">Transmembrane helix</keyword>
<dbReference type="PROSITE" id="PS50089">
    <property type="entry name" value="ZF_RING_2"/>
    <property type="match status" value="1"/>
</dbReference>
<keyword evidence="3" id="KW-0479">Metal-binding</keyword>
<dbReference type="EC" id="2.3.2.27" evidence="2"/>
<evidence type="ECO:0000256" key="1">
    <source>
        <dbReference type="ARBA" id="ARBA00000900"/>
    </source>
</evidence>
<evidence type="ECO:0000256" key="4">
    <source>
        <dbReference type="ARBA" id="ARBA00022771"/>
    </source>
</evidence>
<evidence type="ECO:0000313" key="10">
    <source>
        <dbReference type="EMBL" id="MED6194761.1"/>
    </source>
</evidence>
<reference evidence="10 11" key="1">
    <citation type="journal article" date="2023" name="Plants (Basel)">
        <title>Bridging the Gap: Combining Genomics and Transcriptomics Approaches to Understand Stylosanthes scabra, an Orphan Legume from the Brazilian Caatinga.</title>
        <authorList>
            <person name="Ferreira-Neto J.R.C."/>
            <person name="da Silva M.D."/>
            <person name="Binneck E."/>
            <person name="de Melo N.F."/>
            <person name="da Silva R.H."/>
            <person name="de Melo A.L.T.M."/>
            <person name="Pandolfi V."/>
            <person name="Bustamante F.O."/>
            <person name="Brasileiro-Vidal A.C."/>
            <person name="Benko-Iseppon A.M."/>
        </authorList>
    </citation>
    <scope>NUCLEOTIDE SEQUENCE [LARGE SCALE GENOMIC DNA]</scope>
    <source>
        <tissue evidence="10">Leaves</tissue>
    </source>
</reference>
<dbReference type="EMBL" id="JASCZI010211584">
    <property type="protein sequence ID" value="MED6194761.1"/>
    <property type="molecule type" value="Genomic_DNA"/>
</dbReference>
<dbReference type="CDD" id="cd16454">
    <property type="entry name" value="RING-H2_PA-TM-RING"/>
    <property type="match status" value="1"/>
</dbReference>
<proteinExistence type="predicted"/>
<keyword evidence="5" id="KW-0862">Zinc</keyword>
<organism evidence="10 11">
    <name type="scientific">Stylosanthes scabra</name>
    <dbReference type="NCBI Taxonomy" id="79078"/>
    <lineage>
        <taxon>Eukaryota</taxon>
        <taxon>Viridiplantae</taxon>
        <taxon>Streptophyta</taxon>
        <taxon>Embryophyta</taxon>
        <taxon>Tracheophyta</taxon>
        <taxon>Spermatophyta</taxon>
        <taxon>Magnoliopsida</taxon>
        <taxon>eudicotyledons</taxon>
        <taxon>Gunneridae</taxon>
        <taxon>Pentapetalae</taxon>
        <taxon>rosids</taxon>
        <taxon>fabids</taxon>
        <taxon>Fabales</taxon>
        <taxon>Fabaceae</taxon>
        <taxon>Papilionoideae</taxon>
        <taxon>50 kb inversion clade</taxon>
        <taxon>dalbergioids sensu lato</taxon>
        <taxon>Dalbergieae</taxon>
        <taxon>Pterocarpus clade</taxon>
        <taxon>Stylosanthes</taxon>
    </lineage>
</organism>
<keyword evidence="4 6" id="KW-0863">Zinc-finger</keyword>
<evidence type="ECO:0000256" key="5">
    <source>
        <dbReference type="ARBA" id="ARBA00022833"/>
    </source>
</evidence>
<gene>
    <name evidence="10" type="ORF">PIB30_031514</name>
</gene>
<feature type="region of interest" description="Disordered" evidence="7">
    <location>
        <begin position="208"/>
        <end position="248"/>
    </location>
</feature>
<keyword evidence="11" id="KW-1185">Reference proteome</keyword>
<sequence length="558" mass="62466">MSANSENIAVCSLCQKALYPDNEMTSDPATIGVCGDCKFLLHEDYGSHMDTPQSLQRRVRGRFRRNSSESVDNMVSNLRQSRSATASLEDVQQAVEGDAAAWSVQYPSTHNTPSGSRRWRRVLSDTDSDGFDNWSSLYGENESNESFRPYRFPRLETDSVSFSAYGGDSDVSVDRRSIIHRGRFALLDVGDEFDSDTDIDPMHARISHWHSDDMEDDEEEEEENDDDDDDDEEEEEEEEEEEDVGREWEIADAVEAEATARLQMFFTSNSSSNRGSNIRARRFDSAESEVVQMVSSWGADLEDTGLPPYDANFGDYLDARQFEDFLEHLAENDSSRRGAPPASLSFVNNLPRVVVDKDHEKHGELVCAICKDALVPGIEASQLPCSHLYHGSCILPWLSTRNSCPLCRYELPTDDRDYEEGKQNSVLQPVNHDRQQLDMVDVDVDVDDSSSDVSVLAAVNEADSTSPRVIHRTEAVSSNSSTNSSAAVRGGRGRWFFLAAAPIVSLVGIALVLWLGNSQIEGDRHLGRRNISAQNQHAVNVAAPVQRESRSRRWWCPF</sequence>
<evidence type="ECO:0000259" key="9">
    <source>
        <dbReference type="PROSITE" id="PS50089"/>
    </source>
</evidence>
<evidence type="ECO:0000256" key="8">
    <source>
        <dbReference type="SAM" id="Phobius"/>
    </source>
</evidence>
<evidence type="ECO:0000256" key="6">
    <source>
        <dbReference type="PROSITE-ProRule" id="PRU00175"/>
    </source>
</evidence>
<evidence type="ECO:0000256" key="3">
    <source>
        <dbReference type="ARBA" id="ARBA00022723"/>
    </source>
</evidence>
<dbReference type="SUPFAM" id="SSF57850">
    <property type="entry name" value="RING/U-box"/>
    <property type="match status" value="1"/>
</dbReference>
<accession>A0ABU6X9K5</accession>
<evidence type="ECO:0000256" key="2">
    <source>
        <dbReference type="ARBA" id="ARBA00012483"/>
    </source>
</evidence>
<feature type="transmembrane region" description="Helical" evidence="8">
    <location>
        <begin position="495"/>
        <end position="516"/>
    </location>
</feature>
<evidence type="ECO:0000256" key="7">
    <source>
        <dbReference type="SAM" id="MobiDB-lite"/>
    </source>
</evidence>
<comment type="caution">
    <text evidence="10">The sequence shown here is derived from an EMBL/GenBank/DDBJ whole genome shotgun (WGS) entry which is preliminary data.</text>
</comment>
<feature type="compositionally biased region" description="Acidic residues" evidence="7">
    <location>
        <begin position="213"/>
        <end position="248"/>
    </location>
</feature>
<evidence type="ECO:0000313" key="11">
    <source>
        <dbReference type="Proteomes" id="UP001341840"/>
    </source>
</evidence>
<dbReference type="PANTHER" id="PTHR15710">
    <property type="entry name" value="E3 UBIQUITIN-PROTEIN LIGASE PRAJA"/>
    <property type="match status" value="1"/>
</dbReference>
<dbReference type="Proteomes" id="UP001341840">
    <property type="component" value="Unassembled WGS sequence"/>
</dbReference>